<evidence type="ECO:0000256" key="8">
    <source>
        <dbReference type="ARBA" id="ARBA00023136"/>
    </source>
</evidence>
<keyword evidence="3" id="KW-1003">Cell membrane</keyword>
<dbReference type="PIRSF" id="PIRSF006304">
    <property type="entry name" value="GatC"/>
    <property type="match status" value="1"/>
</dbReference>
<keyword evidence="5" id="KW-0598">Phosphotransferase system</keyword>
<feature type="transmembrane region" description="Helical" evidence="9">
    <location>
        <begin position="12"/>
        <end position="29"/>
    </location>
</feature>
<feature type="transmembrane region" description="Helical" evidence="9">
    <location>
        <begin position="421"/>
        <end position="439"/>
    </location>
</feature>
<feature type="transmembrane region" description="Helical" evidence="9">
    <location>
        <begin position="182"/>
        <end position="202"/>
    </location>
</feature>
<feature type="transmembrane region" description="Helical" evidence="9">
    <location>
        <begin position="95"/>
        <end position="117"/>
    </location>
</feature>
<sequence length="462" mass="49497">MFTEIMRYILDLGPTVMLPMVVIIFSVCLGMKVGDAFKSGLFIGIGFVGIGLVIGLVIGLMLDSIGPAAKAMATNFDISLDVVDVGWPGSSPMTWASQIALVAIPVAIAVNILMLVTRMTRVVNVDIWNIWHMTFTGAMLHLATGSYWAGILGVVLHAAFAYKLGDWFARDTKNYFELDGIAVPHGSSAYMGPVAVMVDWIIGKIPGLRRIHFSADDVQKRFGAFGEPVTVGFIMGLLIGLLAGYDAKGVLQLAVKTAAVMLLMPRVIKPIMDGLNPIAKQARKRMQAKFGGQEFLIGLDPALLLGHTSVVSASLIFIPLTILIAVVLPGNRVLPFGDLATIGFFVAMAVAVHQGNLFRTLISGIVIMSMTLWIATQTIGLHTQLAANAGALKAGGQVASMDQGGSPITWLLIQLMTWQNVTALMVIGVIYLSGVALTWRRARQATEAAPNNHQPESNHLPE</sequence>
<dbReference type="PANTHER" id="PTHR37324">
    <property type="entry name" value="PTS SYSTEM GALACTITOL-SPECIFIC EIIC COMPONENT"/>
    <property type="match status" value="1"/>
</dbReference>
<comment type="subcellular location">
    <subcellularLocation>
        <location evidence="1">Cell membrane</location>
        <topology evidence="1">Multi-pass membrane protein</topology>
    </subcellularLocation>
</comment>
<dbReference type="NCBIfam" id="TIGR00827">
    <property type="entry name" value="EIIC-GAT"/>
    <property type="match status" value="1"/>
</dbReference>
<dbReference type="InterPro" id="IPR013853">
    <property type="entry name" value="EIIC-GAT"/>
</dbReference>
<dbReference type="PROSITE" id="PS51104">
    <property type="entry name" value="PTS_EIIC_TYPE_2"/>
    <property type="match status" value="1"/>
</dbReference>
<evidence type="ECO:0000313" key="12">
    <source>
        <dbReference type="Proteomes" id="UP001554567"/>
    </source>
</evidence>
<evidence type="ECO:0000256" key="3">
    <source>
        <dbReference type="ARBA" id="ARBA00022475"/>
    </source>
</evidence>
<name>A0ABV3N4Z4_9GAMM</name>
<evidence type="ECO:0000256" key="2">
    <source>
        <dbReference type="ARBA" id="ARBA00022448"/>
    </source>
</evidence>
<keyword evidence="6 9" id="KW-0812">Transmembrane</keyword>
<evidence type="ECO:0000256" key="5">
    <source>
        <dbReference type="ARBA" id="ARBA00022683"/>
    </source>
</evidence>
<evidence type="ECO:0000256" key="9">
    <source>
        <dbReference type="SAM" id="Phobius"/>
    </source>
</evidence>
<feature type="transmembrane region" description="Helical" evidence="9">
    <location>
        <begin position="302"/>
        <end position="327"/>
    </location>
</feature>
<accession>A0ABV3N4Z4</accession>
<feature type="transmembrane region" description="Helical" evidence="9">
    <location>
        <begin position="222"/>
        <end position="243"/>
    </location>
</feature>
<comment type="caution">
    <text evidence="11">The sequence shown here is derived from an EMBL/GenBank/DDBJ whole genome shotgun (WGS) entry which is preliminary data.</text>
</comment>
<keyword evidence="8 9" id="KW-0472">Membrane</keyword>
<feature type="transmembrane region" description="Helical" evidence="9">
    <location>
        <begin position="138"/>
        <end position="162"/>
    </location>
</feature>
<evidence type="ECO:0000256" key="6">
    <source>
        <dbReference type="ARBA" id="ARBA00022692"/>
    </source>
</evidence>
<gene>
    <name evidence="11" type="ORF">ABW286_16845</name>
</gene>
<dbReference type="RefSeq" id="WP_367168177.1">
    <property type="nucleotide sequence ID" value="NZ_JBFKZN010000009.1"/>
</dbReference>
<dbReference type="Pfam" id="PF03611">
    <property type="entry name" value="EIIC-GAT"/>
    <property type="match status" value="1"/>
</dbReference>
<keyword evidence="7 9" id="KW-1133">Transmembrane helix</keyword>
<dbReference type="EMBL" id="JBFKZN010000009">
    <property type="protein sequence ID" value="MEW5290823.1"/>
    <property type="molecule type" value="Genomic_DNA"/>
</dbReference>
<organism evidence="11 12">
    <name type="scientific">Erwinia papayae</name>
    <dbReference type="NCBI Taxonomy" id="206499"/>
    <lineage>
        <taxon>Bacteria</taxon>
        <taxon>Pseudomonadati</taxon>
        <taxon>Pseudomonadota</taxon>
        <taxon>Gammaproteobacteria</taxon>
        <taxon>Enterobacterales</taxon>
        <taxon>Erwiniaceae</taxon>
        <taxon>Erwinia</taxon>
    </lineage>
</organism>
<dbReference type="PANTHER" id="PTHR37324:SF2">
    <property type="entry name" value="PTS SYSTEM GALACTITOL-SPECIFIC EIIC COMPONENT"/>
    <property type="match status" value="1"/>
</dbReference>
<feature type="transmembrane region" description="Helical" evidence="9">
    <location>
        <begin position="41"/>
        <end position="62"/>
    </location>
</feature>
<dbReference type="InterPro" id="IPR004703">
    <property type="entry name" value="PTS_sugar-sp_permease"/>
</dbReference>
<keyword evidence="12" id="KW-1185">Reference proteome</keyword>
<keyword evidence="2" id="KW-0813">Transport</keyword>
<evidence type="ECO:0000256" key="4">
    <source>
        <dbReference type="ARBA" id="ARBA00022597"/>
    </source>
</evidence>
<evidence type="ECO:0000259" key="10">
    <source>
        <dbReference type="PROSITE" id="PS51104"/>
    </source>
</evidence>
<dbReference type="Proteomes" id="UP001554567">
    <property type="component" value="Unassembled WGS sequence"/>
</dbReference>
<protein>
    <submittedName>
        <fullName evidence="11">PTS galactitol transporter subunit IIC</fullName>
    </submittedName>
</protein>
<keyword evidence="4" id="KW-0762">Sugar transport</keyword>
<reference evidence="11 12" key="1">
    <citation type="submission" date="2024-07" db="EMBL/GenBank/DDBJ databases">
        <authorList>
            <person name="Dulla G.F.J."/>
            <person name="Delorm J.G."/>
        </authorList>
    </citation>
    <scope>NUCLEOTIDE SEQUENCE [LARGE SCALE GENOMIC DNA]</scope>
    <source>
        <strain evidence="11 12">JGD 233</strain>
    </source>
</reference>
<evidence type="ECO:0000313" key="11">
    <source>
        <dbReference type="EMBL" id="MEW5290823.1"/>
    </source>
</evidence>
<evidence type="ECO:0000256" key="1">
    <source>
        <dbReference type="ARBA" id="ARBA00004651"/>
    </source>
</evidence>
<feature type="domain" description="PTS EIIC type-2" evidence="10">
    <location>
        <begin position="6"/>
        <end position="439"/>
    </location>
</feature>
<feature type="transmembrane region" description="Helical" evidence="9">
    <location>
        <begin position="333"/>
        <end position="352"/>
    </location>
</feature>
<evidence type="ECO:0000256" key="7">
    <source>
        <dbReference type="ARBA" id="ARBA00022989"/>
    </source>
</evidence>
<dbReference type="InterPro" id="IPR013014">
    <property type="entry name" value="PTS_EIIC_2"/>
</dbReference>
<proteinExistence type="predicted"/>